<dbReference type="SUPFAM" id="SSF54909">
    <property type="entry name" value="Dimeric alpha+beta barrel"/>
    <property type="match status" value="1"/>
</dbReference>
<reference evidence="2" key="1">
    <citation type="journal article" date="2019" name="Int. J. Syst. Evol. Microbiol.">
        <title>The Global Catalogue of Microorganisms (GCM) 10K type strain sequencing project: providing services to taxonomists for standard genome sequencing and annotation.</title>
        <authorList>
            <consortium name="The Broad Institute Genomics Platform"/>
            <consortium name="The Broad Institute Genome Sequencing Center for Infectious Disease"/>
            <person name="Wu L."/>
            <person name="Ma J."/>
        </authorList>
    </citation>
    <scope>NUCLEOTIDE SEQUENCE [LARGE SCALE GENOMIC DNA]</scope>
    <source>
        <strain evidence="2">CCUG 62763</strain>
    </source>
</reference>
<dbReference type="InterPro" id="IPR011008">
    <property type="entry name" value="Dimeric_a/b-barrel"/>
</dbReference>
<protein>
    <recommendedName>
        <fullName evidence="3">ABM domain-containing protein</fullName>
    </recommendedName>
</protein>
<dbReference type="RefSeq" id="WP_387994193.1">
    <property type="nucleotide sequence ID" value="NZ_JBHSGR010000037.1"/>
</dbReference>
<sequence>MYARTTTIHGTTQAIDDAVAYMRDEVMPAVQDMDGCVGLSFLVDRDTGRCIVATAWQTEEAMSATADRVRPMRDRLAAVLGGAAEVRTWEIAALHRLHEAPAGACARVTWLRSDPERADELLDTFRMGVLPRLEELDGFCSASVLLDRREGAAATTVTYADRAALERNREAGAAIRERASRESGAEITDVAEFELVLAHLRVPETV</sequence>
<dbReference type="Gene3D" id="3.30.70.100">
    <property type="match status" value="2"/>
</dbReference>
<comment type="caution">
    <text evidence="1">The sequence shown here is derived from an EMBL/GenBank/DDBJ whole genome shotgun (WGS) entry which is preliminary data.</text>
</comment>
<evidence type="ECO:0000313" key="1">
    <source>
        <dbReference type="EMBL" id="MFC4696110.1"/>
    </source>
</evidence>
<proteinExistence type="predicted"/>
<keyword evidence="2" id="KW-1185">Reference proteome</keyword>
<dbReference type="EMBL" id="JBHSGR010000037">
    <property type="protein sequence ID" value="MFC4696110.1"/>
    <property type="molecule type" value="Genomic_DNA"/>
</dbReference>
<evidence type="ECO:0008006" key="3">
    <source>
        <dbReference type="Google" id="ProtNLM"/>
    </source>
</evidence>
<dbReference type="Proteomes" id="UP001596025">
    <property type="component" value="Unassembled WGS sequence"/>
</dbReference>
<gene>
    <name evidence="1" type="ORF">ACFO3M_22105</name>
</gene>
<accession>A0ABV9LRY3</accession>
<evidence type="ECO:0000313" key="2">
    <source>
        <dbReference type="Proteomes" id="UP001596025"/>
    </source>
</evidence>
<name>A0ABV9LRY3_9ACTN</name>
<organism evidence="1 2">
    <name type="scientific">Geodermatophilus arenarius</name>
    <dbReference type="NCBI Taxonomy" id="1137990"/>
    <lineage>
        <taxon>Bacteria</taxon>
        <taxon>Bacillati</taxon>
        <taxon>Actinomycetota</taxon>
        <taxon>Actinomycetes</taxon>
        <taxon>Geodermatophilales</taxon>
        <taxon>Geodermatophilaceae</taxon>
        <taxon>Geodermatophilus</taxon>
    </lineage>
</organism>